<dbReference type="Pfam" id="PF13905">
    <property type="entry name" value="Thioredoxin_8"/>
    <property type="match status" value="1"/>
</dbReference>
<reference evidence="3" key="1">
    <citation type="submission" date="2022-07" db="EMBL/GenBank/DDBJ databases">
        <title>Phylogenomic reconstructions and comparative analyses of Kickxellomycotina fungi.</title>
        <authorList>
            <person name="Reynolds N.K."/>
            <person name="Stajich J.E."/>
            <person name="Barry K."/>
            <person name="Grigoriev I.V."/>
            <person name="Crous P."/>
            <person name="Smith M.E."/>
        </authorList>
    </citation>
    <scope>NUCLEOTIDE SEQUENCE</scope>
    <source>
        <strain evidence="3">RSA 567</strain>
    </source>
</reference>
<dbReference type="InterPro" id="IPR036249">
    <property type="entry name" value="Thioredoxin-like_sf"/>
</dbReference>
<organism evidence="3 4">
    <name type="scientific">Dimargaris verticillata</name>
    <dbReference type="NCBI Taxonomy" id="2761393"/>
    <lineage>
        <taxon>Eukaryota</taxon>
        <taxon>Fungi</taxon>
        <taxon>Fungi incertae sedis</taxon>
        <taxon>Zoopagomycota</taxon>
        <taxon>Kickxellomycotina</taxon>
        <taxon>Dimargaritomycetes</taxon>
        <taxon>Dimargaritales</taxon>
        <taxon>Dimargaritaceae</taxon>
        <taxon>Dimargaris</taxon>
    </lineage>
</organism>
<keyword evidence="4" id="KW-1185">Reference proteome</keyword>
<dbReference type="AlphaFoldDB" id="A0A9W8E9Q8"/>
<dbReference type="PANTHER" id="PTHR46472:SF1">
    <property type="entry name" value="NUCLEOREDOXIN"/>
    <property type="match status" value="1"/>
</dbReference>
<evidence type="ECO:0000256" key="1">
    <source>
        <dbReference type="SAM" id="MobiDB-lite"/>
    </source>
</evidence>
<comment type="caution">
    <text evidence="3">The sequence shown here is derived from an EMBL/GenBank/DDBJ whole genome shotgun (WGS) entry which is preliminary data.</text>
</comment>
<proteinExistence type="predicted"/>
<dbReference type="PANTHER" id="PTHR46472">
    <property type="entry name" value="NUCLEOREDOXIN"/>
    <property type="match status" value="1"/>
</dbReference>
<dbReference type="Gene3D" id="3.40.30.10">
    <property type="entry name" value="Glutaredoxin"/>
    <property type="match status" value="1"/>
</dbReference>
<dbReference type="Proteomes" id="UP001151582">
    <property type="component" value="Unassembled WGS sequence"/>
</dbReference>
<dbReference type="InterPro" id="IPR012336">
    <property type="entry name" value="Thioredoxin-like_fold"/>
</dbReference>
<dbReference type="SUPFAM" id="SSF52833">
    <property type="entry name" value="Thioredoxin-like"/>
    <property type="match status" value="1"/>
</dbReference>
<feature type="domain" description="Thioredoxin-like fold" evidence="2">
    <location>
        <begin position="81"/>
        <end position="168"/>
    </location>
</feature>
<dbReference type="OrthoDB" id="409136at2759"/>
<evidence type="ECO:0000259" key="2">
    <source>
        <dbReference type="Pfam" id="PF13905"/>
    </source>
</evidence>
<feature type="region of interest" description="Disordered" evidence="1">
    <location>
        <begin position="27"/>
        <end position="50"/>
    </location>
</feature>
<dbReference type="GO" id="GO:0005634">
    <property type="term" value="C:nucleus"/>
    <property type="evidence" value="ECO:0007669"/>
    <property type="project" value="TreeGrafter"/>
</dbReference>
<protein>
    <recommendedName>
        <fullName evidence="2">Thioredoxin-like fold domain-containing protein</fullName>
    </recommendedName>
</protein>
<evidence type="ECO:0000313" key="3">
    <source>
        <dbReference type="EMBL" id="KAJ1981618.1"/>
    </source>
</evidence>
<dbReference type="GO" id="GO:0004791">
    <property type="term" value="F:thioredoxin-disulfide reductase (NADPH) activity"/>
    <property type="evidence" value="ECO:0007669"/>
    <property type="project" value="TreeGrafter"/>
</dbReference>
<dbReference type="EMBL" id="JANBQB010000118">
    <property type="protein sequence ID" value="KAJ1981618.1"/>
    <property type="molecule type" value="Genomic_DNA"/>
</dbReference>
<name>A0A9W8E9Q8_9FUNG</name>
<dbReference type="GO" id="GO:0031397">
    <property type="term" value="P:negative regulation of protein ubiquitination"/>
    <property type="evidence" value="ECO:0007669"/>
    <property type="project" value="TreeGrafter"/>
</dbReference>
<evidence type="ECO:0000313" key="4">
    <source>
        <dbReference type="Proteomes" id="UP001151582"/>
    </source>
</evidence>
<sequence length="210" mass="23694">MLPSRTSAVYCEGSTCRLSGGSGTVCGGSTHSSQDEPTPPPPCDESHQRRPYSQLPKFLSRYLPFVVDSAHHSVPASLFEDKIIGVYFTASWCQPCRMFSPQLAEFADRHRDKFIVVVVSLDHHDAMLKTYLKKYPSFYAVPFKHQQSYIRLAEKLEIQTLPTLLVCQANTGRPISACGVEAICSNPRGCVDAWQRGKSGVRWWHWLKCW</sequence>
<accession>A0A9W8E9Q8</accession>
<gene>
    <name evidence="3" type="ORF">H4R34_002000</name>
</gene>